<dbReference type="PANTHER" id="PTHR14224">
    <property type="entry name" value="SIMILAR TO PREFERENTIALLY EXPRESSED ANTIGEN IN MELANOMA-LIKE 3"/>
    <property type="match status" value="1"/>
</dbReference>
<accession>A0ABM2WRD8</accession>
<gene>
    <name evidence="5 6" type="primary">LOC101834917</name>
</gene>
<evidence type="ECO:0000313" key="5">
    <source>
        <dbReference type="RefSeq" id="XP_040590945.1"/>
    </source>
</evidence>
<dbReference type="InterPro" id="IPR032675">
    <property type="entry name" value="LRR_dom_sf"/>
</dbReference>
<keyword evidence="3" id="KW-0677">Repeat</keyword>
<evidence type="ECO:0000256" key="3">
    <source>
        <dbReference type="ARBA" id="ARBA00022737"/>
    </source>
</evidence>
<evidence type="ECO:0000256" key="2">
    <source>
        <dbReference type="ARBA" id="ARBA00022614"/>
    </source>
</evidence>
<keyword evidence="2" id="KW-0433">Leucine-rich repeat</keyword>
<protein>
    <submittedName>
        <fullName evidence="5 6">Preferentially expressed antigen in melanoma-like protein 1</fullName>
    </submittedName>
</protein>
<evidence type="ECO:0000313" key="6">
    <source>
        <dbReference type="RefSeq" id="XP_040590946.1"/>
    </source>
</evidence>
<dbReference type="InterPro" id="IPR050694">
    <property type="entry name" value="LRRC14/PRAME"/>
</dbReference>
<dbReference type="InterPro" id="IPR026271">
    <property type="entry name" value="PRAME"/>
</dbReference>
<dbReference type="Proteomes" id="UP000886700">
    <property type="component" value="Unplaced"/>
</dbReference>
<sequence>MSSKDVPPLQELAMQTLLRDENLIISSLGKLPPVFFLELFKQACERGLGNVLKKMVASWPFPRLPLGAMKKRNFFQIQEYILEEIDRVLIQKVRPREYKLEVLDLRSVGQSCSDVWSGPIDNWLPQTSSEAKEGGKQPLKVAVNLYLRNDPANKLFFLSQWAKKRKGLLEVYCYELQIWLPSLSDCKYFLECMNLHHIEVLGLYCLRKPAFLLNLNSYLGHMTNLRKLSLSNLHEESLVSPEERKHIISGFASQLLNMECLQKLHLDNTSFFQGHLHQLLGSLKTPLDDLAVTNCQVSDSDWYHLSKLPCVSQLKQLSLENIRLVYLSPEPLRVLLVKSASTLVSLSLEDCHMKARYLYAILPALSNCLQLTTFNFYGNQVSKNALKKLLRHTASLKHLSMELYPIPKDCYEDNGTLHMEYTGILCDELMDTLKAIRKPGRVYFGADRCHECNIRYIYNKTMMCKCRRIAD</sequence>
<evidence type="ECO:0000313" key="4">
    <source>
        <dbReference type="Proteomes" id="UP000886700"/>
    </source>
</evidence>
<comment type="similarity">
    <text evidence="1">Belongs to the PRAME family.</text>
</comment>
<dbReference type="PIRSF" id="PIRSF038286">
    <property type="entry name" value="PRAME"/>
    <property type="match status" value="1"/>
</dbReference>
<reference evidence="5 6" key="1">
    <citation type="submission" date="2025-05" db="UniProtKB">
        <authorList>
            <consortium name="RefSeq"/>
        </authorList>
    </citation>
    <scope>IDENTIFICATION</scope>
    <source>
        <tissue evidence="5 6">Liver</tissue>
    </source>
</reference>
<proteinExistence type="inferred from homology"/>
<keyword evidence="4" id="KW-1185">Reference proteome</keyword>
<dbReference type="SUPFAM" id="SSF52047">
    <property type="entry name" value="RNI-like"/>
    <property type="match status" value="1"/>
</dbReference>
<organism evidence="4 6">
    <name type="scientific">Mesocricetus auratus</name>
    <name type="common">Golden hamster</name>
    <dbReference type="NCBI Taxonomy" id="10036"/>
    <lineage>
        <taxon>Eukaryota</taxon>
        <taxon>Metazoa</taxon>
        <taxon>Chordata</taxon>
        <taxon>Craniata</taxon>
        <taxon>Vertebrata</taxon>
        <taxon>Euteleostomi</taxon>
        <taxon>Mammalia</taxon>
        <taxon>Eutheria</taxon>
        <taxon>Euarchontoglires</taxon>
        <taxon>Glires</taxon>
        <taxon>Rodentia</taxon>
        <taxon>Myomorpha</taxon>
        <taxon>Muroidea</taxon>
        <taxon>Cricetidae</taxon>
        <taxon>Cricetinae</taxon>
        <taxon>Mesocricetus</taxon>
    </lineage>
</organism>
<dbReference type="PANTHER" id="PTHR14224:SF24">
    <property type="entry name" value="MELANOMA ANTIGEN PREFERENTIALLY EXPRESSED IN TUMORS"/>
    <property type="match status" value="1"/>
</dbReference>
<dbReference type="GeneID" id="101834917"/>
<name>A0ABM2WRD8_MESAU</name>
<dbReference type="RefSeq" id="XP_040590946.1">
    <property type="nucleotide sequence ID" value="XM_040735012.1"/>
</dbReference>
<dbReference type="Gene3D" id="3.80.10.10">
    <property type="entry name" value="Ribonuclease Inhibitor"/>
    <property type="match status" value="1"/>
</dbReference>
<evidence type="ECO:0000256" key="1">
    <source>
        <dbReference type="ARBA" id="ARBA00009608"/>
    </source>
</evidence>
<dbReference type="RefSeq" id="XP_040590945.1">
    <property type="nucleotide sequence ID" value="XM_040735011.1"/>
</dbReference>